<keyword evidence="3 4" id="KW-0862">Zinc</keyword>
<accession>A0A077WV36</accession>
<dbReference type="PROSITE" id="PS00478">
    <property type="entry name" value="LIM_DOMAIN_1"/>
    <property type="match status" value="1"/>
</dbReference>
<protein>
    <recommendedName>
        <fullName evidence="8">Rho-GAP domain-containing protein</fullName>
    </recommendedName>
</protein>
<dbReference type="Gene3D" id="1.10.555.10">
    <property type="entry name" value="Rho GTPase activation protein"/>
    <property type="match status" value="1"/>
</dbReference>
<feature type="domain" description="Rho-GAP" evidence="6">
    <location>
        <begin position="599"/>
        <end position="801"/>
    </location>
</feature>
<reference evidence="7" key="1">
    <citation type="journal article" date="2014" name="Genome Announc.">
        <title>De novo whole-genome sequence and genome annotation of Lichtheimia ramosa.</title>
        <authorList>
            <person name="Linde J."/>
            <person name="Schwartze V."/>
            <person name="Binder U."/>
            <person name="Lass-Florl C."/>
            <person name="Voigt K."/>
            <person name="Horn F."/>
        </authorList>
    </citation>
    <scope>NUCLEOTIDE SEQUENCE</scope>
    <source>
        <strain evidence="7">JMRC FSU:6197</strain>
    </source>
</reference>
<name>A0A077WV36_9FUNG</name>
<evidence type="ECO:0000259" key="5">
    <source>
        <dbReference type="PROSITE" id="PS50023"/>
    </source>
</evidence>
<dbReference type="Gene3D" id="2.10.110.10">
    <property type="entry name" value="Cysteine Rich Protein"/>
    <property type="match status" value="1"/>
</dbReference>
<evidence type="ECO:0000256" key="3">
    <source>
        <dbReference type="ARBA" id="ARBA00022833"/>
    </source>
</evidence>
<organism evidence="7">
    <name type="scientific">Lichtheimia ramosa</name>
    <dbReference type="NCBI Taxonomy" id="688394"/>
    <lineage>
        <taxon>Eukaryota</taxon>
        <taxon>Fungi</taxon>
        <taxon>Fungi incertae sedis</taxon>
        <taxon>Mucoromycota</taxon>
        <taxon>Mucoromycotina</taxon>
        <taxon>Mucoromycetes</taxon>
        <taxon>Mucorales</taxon>
        <taxon>Lichtheimiaceae</taxon>
        <taxon>Lichtheimia</taxon>
    </lineage>
</organism>
<dbReference type="GO" id="GO:0005737">
    <property type="term" value="C:cytoplasm"/>
    <property type="evidence" value="ECO:0007669"/>
    <property type="project" value="TreeGrafter"/>
</dbReference>
<keyword evidence="1" id="KW-0343">GTPase activation</keyword>
<evidence type="ECO:0000256" key="4">
    <source>
        <dbReference type="PROSITE-ProRule" id="PRU00125"/>
    </source>
</evidence>
<dbReference type="InterPro" id="IPR008936">
    <property type="entry name" value="Rho_GTPase_activation_prot"/>
</dbReference>
<dbReference type="PROSITE" id="PS50023">
    <property type="entry name" value="LIM_DOMAIN_2"/>
    <property type="match status" value="1"/>
</dbReference>
<evidence type="ECO:0000256" key="2">
    <source>
        <dbReference type="ARBA" id="ARBA00022723"/>
    </source>
</evidence>
<dbReference type="InterPro" id="IPR000198">
    <property type="entry name" value="RhoGAP_dom"/>
</dbReference>
<dbReference type="PANTHER" id="PTHR23176">
    <property type="entry name" value="RHO/RAC/CDC GTPASE-ACTIVATING PROTEIN"/>
    <property type="match status" value="1"/>
</dbReference>
<dbReference type="PANTHER" id="PTHR23176:SF129">
    <property type="entry name" value="RHO GTPASE ACTIVATING PROTEIN AT 16F, ISOFORM E-RELATED"/>
    <property type="match status" value="1"/>
</dbReference>
<dbReference type="InterPro" id="IPR001781">
    <property type="entry name" value="Znf_LIM"/>
</dbReference>
<keyword evidence="2 4" id="KW-0479">Metal-binding</keyword>
<dbReference type="GO" id="GO:0046872">
    <property type="term" value="F:metal ion binding"/>
    <property type="evidence" value="ECO:0007669"/>
    <property type="project" value="UniProtKB-KW"/>
</dbReference>
<dbReference type="AlphaFoldDB" id="A0A077WV36"/>
<dbReference type="SMART" id="SM00324">
    <property type="entry name" value="RhoGAP"/>
    <property type="match status" value="1"/>
</dbReference>
<evidence type="ECO:0000259" key="6">
    <source>
        <dbReference type="PROSITE" id="PS50238"/>
    </source>
</evidence>
<evidence type="ECO:0008006" key="8">
    <source>
        <dbReference type="Google" id="ProtNLM"/>
    </source>
</evidence>
<dbReference type="PROSITE" id="PS50238">
    <property type="entry name" value="RHOGAP"/>
    <property type="match status" value="1"/>
</dbReference>
<gene>
    <name evidence="7" type="ORF">LRAMOSA11043</name>
</gene>
<dbReference type="EMBL" id="LK023336">
    <property type="protein sequence ID" value="CDS10557.1"/>
    <property type="molecule type" value="Genomic_DNA"/>
</dbReference>
<keyword evidence="4" id="KW-0440">LIM domain</keyword>
<dbReference type="GO" id="GO:0005096">
    <property type="term" value="F:GTPase activator activity"/>
    <property type="evidence" value="ECO:0007669"/>
    <property type="project" value="UniProtKB-KW"/>
</dbReference>
<dbReference type="SUPFAM" id="SSF48350">
    <property type="entry name" value="GTPase activation domain, GAP"/>
    <property type="match status" value="1"/>
</dbReference>
<dbReference type="InterPro" id="IPR050729">
    <property type="entry name" value="Rho-GAP"/>
</dbReference>
<proteinExistence type="predicted"/>
<feature type="domain" description="LIM zinc-binding" evidence="5">
    <location>
        <begin position="248"/>
        <end position="318"/>
    </location>
</feature>
<dbReference type="GO" id="GO:0007165">
    <property type="term" value="P:signal transduction"/>
    <property type="evidence" value="ECO:0007669"/>
    <property type="project" value="InterPro"/>
</dbReference>
<sequence length="808" mass="91669">MAILKQFVEQQHEPRKRWHLTCYMIQKSWDVRLAEFTVSGCVTPDELKEQQISLERMLDRIWTDLSAFEESAAACISDMLLNFAAGATVESLRMVSQFVSHVQVLFAALDALDTTSLDMEIHNSSSISCASESKSISTFIIQLLQLLASGATPYNPKESKHAGSNNNNVIVAQQVLTLVTGMAQSLKALIRIGLVESLQLESRQSGTVLQFLQALLPLEKKRVWMAGRYWFKEEPIPLASEQTITAVDQCQCCKSMIEDECLRRGPLKWHLACFKCTLCDTSLASQLSNACLVQSTQDEKTLSAILVCNECYSKQQQHQHEEEQQHQQYDKAIVDAGHPPQSNNIPVAPTNQAHLFIHTSRLEQHLDLVRSSLTQYFYMIAGRVPGAVGGGDSAIARTAAAKVTSQVGAHDEINVEAKKSRRTSSFLHLIDRQRVTTPTMKRSITLFDKTPFHRRFGNNIRRALSTEYKDQQQYQSPYSNMMFGRRKRAATADAVIMSDNPQPEEINLVDLNEGQDVLIRYLAVIHLHQLLHDQYRLNDLVSLVLSDTPRQSLWRKLKGRVTMATSKHQQNNPYKIFGVPLITLVERTRTSRQGQFEGERVPPVMTRYLTPNTCIPEFVQACIFTLLGMDMSVEGVFRKNGNIRDLNNTRQAVDRGDPVDFSRYSSPIQLCALLKRYLHDLPEPLLTFKLYDLWITCTRIENETKCKAALHLTCCMLPKAHRDTMQLLFLFLRWVASLHDANRMDVKNLARVIAPTVFYAPTSTNHHSTCMSQSLTSERQQMARNEIKVVEMLILYQQELCKVGDCDS</sequence>
<dbReference type="OrthoDB" id="20689at2759"/>
<dbReference type="Pfam" id="PF00620">
    <property type="entry name" value="RhoGAP"/>
    <property type="match status" value="1"/>
</dbReference>
<evidence type="ECO:0000256" key="1">
    <source>
        <dbReference type="ARBA" id="ARBA00022468"/>
    </source>
</evidence>
<evidence type="ECO:0000313" key="7">
    <source>
        <dbReference type="EMBL" id="CDS10557.1"/>
    </source>
</evidence>